<evidence type="ECO:0000313" key="2">
    <source>
        <dbReference type="Proteomes" id="UP001627154"/>
    </source>
</evidence>
<name>A0ABD2XHC5_9HYME</name>
<dbReference type="Proteomes" id="UP001627154">
    <property type="component" value="Unassembled WGS sequence"/>
</dbReference>
<proteinExistence type="predicted"/>
<keyword evidence="2" id="KW-1185">Reference proteome</keyword>
<protein>
    <submittedName>
        <fullName evidence="1">Uncharacterized protein</fullName>
    </submittedName>
</protein>
<dbReference type="EMBL" id="JBJJXI010000026">
    <property type="protein sequence ID" value="KAL3404233.1"/>
    <property type="molecule type" value="Genomic_DNA"/>
</dbReference>
<accession>A0ABD2XHC5</accession>
<dbReference type="AlphaFoldDB" id="A0ABD2XHC5"/>
<gene>
    <name evidence="1" type="ORF">TKK_003207</name>
</gene>
<comment type="caution">
    <text evidence="1">The sequence shown here is derived from an EMBL/GenBank/DDBJ whole genome shotgun (WGS) entry which is preliminary data.</text>
</comment>
<organism evidence="1 2">
    <name type="scientific">Trichogramma kaykai</name>
    <dbReference type="NCBI Taxonomy" id="54128"/>
    <lineage>
        <taxon>Eukaryota</taxon>
        <taxon>Metazoa</taxon>
        <taxon>Ecdysozoa</taxon>
        <taxon>Arthropoda</taxon>
        <taxon>Hexapoda</taxon>
        <taxon>Insecta</taxon>
        <taxon>Pterygota</taxon>
        <taxon>Neoptera</taxon>
        <taxon>Endopterygota</taxon>
        <taxon>Hymenoptera</taxon>
        <taxon>Apocrita</taxon>
        <taxon>Proctotrupomorpha</taxon>
        <taxon>Chalcidoidea</taxon>
        <taxon>Trichogrammatidae</taxon>
        <taxon>Trichogramma</taxon>
    </lineage>
</organism>
<evidence type="ECO:0000313" key="1">
    <source>
        <dbReference type="EMBL" id="KAL3404233.1"/>
    </source>
</evidence>
<reference evidence="1 2" key="1">
    <citation type="journal article" date="2024" name="bioRxiv">
        <title>A reference genome for Trichogramma kaykai: A tiny desert-dwelling parasitoid wasp with competing sex-ratio distorters.</title>
        <authorList>
            <person name="Culotta J."/>
            <person name="Lindsey A.R."/>
        </authorList>
    </citation>
    <scope>NUCLEOTIDE SEQUENCE [LARGE SCALE GENOMIC DNA]</scope>
    <source>
        <strain evidence="1 2">KSX58</strain>
    </source>
</reference>
<sequence length="84" mass="9799">MCVRATSKSSHRVRSDYFCHLYSSRAGHCRTRVRIHSCARGLLRHDIIRASKPRQKAMRIEDPWRIFPGFPCSITVICRSDPTR</sequence>